<evidence type="ECO:0000259" key="1">
    <source>
        <dbReference type="PROSITE" id="PS50042"/>
    </source>
</evidence>
<keyword evidence="3" id="KW-1185">Reference proteome</keyword>
<dbReference type="RefSeq" id="WP_231004271.1">
    <property type="nucleotide sequence ID" value="NZ_JAJNEC010000005.1"/>
</dbReference>
<evidence type="ECO:0000313" key="2">
    <source>
        <dbReference type="EMBL" id="MCD2423000.1"/>
    </source>
</evidence>
<dbReference type="EMBL" id="JAJNEC010000005">
    <property type="protein sequence ID" value="MCD2423000.1"/>
    <property type="molecule type" value="Genomic_DNA"/>
</dbReference>
<accession>A0ABS8PPH2</accession>
<dbReference type="InterPro" id="IPR014710">
    <property type="entry name" value="RmlC-like_jellyroll"/>
</dbReference>
<organism evidence="2 3">
    <name type="scientific">Niabella pedocola</name>
    <dbReference type="NCBI Taxonomy" id="1752077"/>
    <lineage>
        <taxon>Bacteria</taxon>
        <taxon>Pseudomonadati</taxon>
        <taxon>Bacteroidota</taxon>
        <taxon>Chitinophagia</taxon>
        <taxon>Chitinophagales</taxon>
        <taxon>Chitinophagaceae</taxon>
        <taxon>Niabella</taxon>
    </lineage>
</organism>
<dbReference type="SUPFAM" id="SSF51206">
    <property type="entry name" value="cAMP-binding domain-like"/>
    <property type="match status" value="1"/>
</dbReference>
<evidence type="ECO:0000313" key="3">
    <source>
        <dbReference type="Proteomes" id="UP001199816"/>
    </source>
</evidence>
<comment type="caution">
    <text evidence="2">The sequence shown here is derived from an EMBL/GenBank/DDBJ whole genome shotgun (WGS) entry which is preliminary data.</text>
</comment>
<name>A0ABS8PPH2_9BACT</name>
<dbReference type="InterPro" id="IPR000595">
    <property type="entry name" value="cNMP-bd_dom"/>
</dbReference>
<gene>
    <name evidence="2" type="ORF">LQ567_09520</name>
</gene>
<dbReference type="Proteomes" id="UP001199816">
    <property type="component" value="Unassembled WGS sequence"/>
</dbReference>
<protein>
    <submittedName>
        <fullName evidence="2">Crp/Fnr family transcriptional regulator</fullName>
    </submittedName>
</protein>
<feature type="domain" description="Cyclic nucleotide-binding" evidence="1">
    <location>
        <begin position="10"/>
        <end position="130"/>
    </location>
</feature>
<proteinExistence type="predicted"/>
<dbReference type="CDD" id="cd00038">
    <property type="entry name" value="CAP_ED"/>
    <property type="match status" value="1"/>
</dbReference>
<dbReference type="Gene3D" id="2.60.120.10">
    <property type="entry name" value="Jelly Rolls"/>
    <property type="match status" value="1"/>
</dbReference>
<dbReference type="InterPro" id="IPR018490">
    <property type="entry name" value="cNMP-bd_dom_sf"/>
</dbReference>
<dbReference type="PROSITE" id="PS50042">
    <property type="entry name" value="CNMP_BINDING_3"/>
    <property type="match status" value="1"/>
</dbReference>
<dbReference type="Pfam" id="PF00027">
    <property type="entry name" value="cNMP_binding"/>
    <property type="match status" value="1"/>
</dbReference>
<reference evidence="2 3" key="1">
    <citation type="submission" date="2021-11" db="EMBL/GenBank/DDBJ databases">
        <title>Genomic of Niabella pedocola.</title>
        <authorList>
            <person name="Wu T."/>
        </authorList>
    </citation>
    <scope>NUCLEOTIDE SEQUENCE [LARGE SCALE GENOMIC DNA]</scope>
    <source>
        <strain evidence="2 3">JCM 31011</strain>
    </source>
</reference>
<sequence>MKLLFDHIEQYYPLSAAAREALAENFEELVLAKGKFLITEGRVCKQLYFLQQGALRGYITVDGKEVTNWFGFEEHFITSFHSFITQQPSVENIQLLEGCILWRISKEQLTRLFDAHHEIERLVRIIYERYYIRLEERYVNAQLRTATERYAHLIEETPHILERVPLGQISSYLGISAETLSRIRSRF</sequence>